<feature type="domain" description="HTH lysR-type" evidence="5">
    <location>
        <begin position="7"/>
        <end position="59"/>
    </location>
</feature>
<dbReference type="GO" id="GO:0000976">
    <property type="term" value="F:transcription cis-regulatory region binding"/>
    <property type="evidence" value="ECO:0007669"/>
    <property type="project" value="TreeGrafter"/>
</dbReference>
<keyword evidence="2" id="KW-0805">Transcription regulation</keyword>
<dbReference type="Pfam" id="PF00126">
    <property type="entry name" value="HTH_1"/>
    <property type="match status" value="1"/>
</dbReference>
<organism evidence="6 7">
    <name type="scientific">Candidatus Cryptobacteroides faecavium</name>
    <dbReference type="NCBI Taxonomy" id="2840762"/>
    <lineage>
        <taxon>Bacteria</taxon>
        <taxon>Pseudomonadati</taxon>
        <taxon>Bacteroidota</taxon>
        <taxon>Bacteroidia</taxon>
        <taxon>Bacteroidales</taxon>
        <taxon>Candidatus Cryptobacteroides</taxon>
    </lineage>
</organism>
<dbReference type="PANTHER" id="PTHR30126:SF40">
    <property type="entry name" value="HTH-TYPE TRANSCRIPTIONAL REGULATOR GLTR"/>
    <property type="match status" value="1"/>
</dbReference>
<dbReference type="InterPro" id="IPR036390">
    <property type="entry name" value="WH_DNA-bd_sf"/>
</dbReference>
<dbReference type="SUPFAM" id="SSF46785">
    <property type="entry name" value="Winged helix' DNA-binding domain"/>
    <property type="match status" value="1"/>
</dbReference>
<dbReference type="InterPro" id="IPR000847">
    <property type="entry name" value="LysR_HTH_N"/>
</dbReference>
<protein>
    <submittedName>
        <fullName evidence="6">LysR family transcriptional regulator</fullName>
    </submittedName>
</protein>
<accession>A0A9D9NES1</accession>
<name>A0A9D9NES1_9BACT</name>
<keyword evidence="3" id="KW-0238">DNA-binding</keyword>
<proteinExistence type="inferred from homology"/>
<dbReference type="PANTHER" id="PTHR30126">
    <property type="entry name" value="HTH-TYPE TRANSCRIPTIONAL REGULATOR"/>
    <property type="match status" value="1"/>
</dbReference>
<evidence type="ECO:0000256" key="4">
    <source>
        <dbReference type="ARBA" id="ARBA00023163"/>
    </source>
</evidence>
<dbReference type="PROSITE" id="PS50931">
    <property type="entry name" value="HTH_LYSR"/>
    <property type="match status" value="1"/>
</dbReference>
<dbReference type="PRINTS" id="PR00039">
    <property type="entry name" value="HTHLYSR"/>
</dbReference>
<dbReference type="GO" id="GO:0003700">
    <property type="term" value="F:DNA-binding transcription factor activity"/>
    <property type="evidence" value="ECO:0007669"/>
    <property type="project" value="InterPro"/>
</dbReference>
<evidence type="ECO:0000259" key="5">
    <source>
        <dbReference type="PROSITE" id="PS50931"/>
    </source>
</evidence>
<dbReference type="AlphaFoldDB" id="A0A9D9NES1"/>
<keyword evidence="4" id="KW-0804">Transcription</keyword>
<evidence type="ECO:0000256" key="3">
    <source>
        <dbReference type="ARBA" id="ARBA00023125"/>
    </source>
</evidence>
<evidence type="ECO:0000313" key="7">
    <source>
        <dbReference type="Proteomes" id="UP000823603"/>
    </source>
</evidence>
<dbReference type="FunFam" id="1.10.10.10:FF:000001">
    <property type="entry name" value="LysR family transcriptional regulator"/>
    <property type="match status" value="1"/>
</dbReference>
<evidence type="ECO:0000256" key="1">
    <source>
        <dbReference type="ARBA" id="ARBA00009437"/>
    </source>
</evidence>
<comment type="caution">
    <text evidence="6">The sequence shown here is derived from an EMBL/GenBank/DDBJ whole genome shotgun (WGS) entry which is preliminary data.</text>
</comment>
<dbReference type="SUPFAM" id="SSF53850">
    <property type="entry name" value="Periplasmic binding protein-like II"/>
    <property type="match status" value="1"/>
</dbReference>
<comment type="similarity">
    <text evidence="1">Belongs to the LysR transcriptional regulatory family.</text>
</comment>
<dbReference type="Proteomes" id="UP000823603">
    <property type="component" value="Unassembled WGS sequence"/>
</dbReference>
<gene>
    <name evidence="6" type="ORF">IAB82_02100</name>
</gene>
<dbReference type="Gene3D" id="1.10.10.10">
    <property type="entry name" value="Winged helix-like DNA-binding domain superfamily/Winged helix DNA-binding domain"/>
    <property type="match status" value="1"/>
</dbReference>
<evidence type="ECO:0000256" key="2">
    <source>
        <dbReference type="ARBA" id="ARBA00023015"/>
    </source>
</evidence>
<reference evidence="6" key="1">
    <citation type="submission" date="2020-10" db="EMBL/GenBank/DDBJ databases">
        <authorList>
            <person name="Gilroy R."/>
        </authorList>
    </citation>
    <scope>NUCLEOTIDE SEQUENCE</scope>
    <source>
        <strain evidence="6">B2-22910</strain>
    </source>
</reference>
<dbReference type="InterPro" id="IPR036388">
    <property type="entry name" value="WH-like_DNA-bd_sf"/>
</dbReference>
<dbReference type="EMBL" id="JADIMB010000030">
    <property type="protein sequence ID" value="MBO8470570.1"/>
    <property type="molecule type" value="Genomic_DNA"/>
</dbReference>
<evidence type="ECO:0000313" key="6">
    <source>
        <dbReference type="EMBL" id="MBO8470570.1"/>
    </source>
</evidence>
<reference evidence="6" key="2">
    <citation type="journal article" date="2021" name="PeerJ">
        <title>Extensive microbial diversity within the chicken gut microbiome revealed by metagenomics and culture.</title>
        <authorList>
            <person name="Gilroy R."/>
            <person name="Ravi A."/>
            <person name="Getino M."/>
            <person name="Pursley I."/>
            <person name="Horton D.L."/>
            <person name="Alikhan N.F."/>
            <person name="Baker D."/>
            <person name="Gharbi K."/>
            <person name="Hall N."/>
            <person name="Watson M."/>
            <person name="Adriaenssens E.M."/>
            <person name="Foster-Nyarko E."/>
            <person name="Jarju S."/>
            <person name="Secka A."/>
            <person name="Antonio M."/>
            <person name="Oren A."/>
            <person name="Chaudhuri R.R."/>
            <person name="La Ragione R."/>
            <person name="Hildebrand F."/>
            <person name="Pallen M.J."/>
        </authorList>
    </citation>
    <scope>NUCLEOTIDE SEQUENCE</scope>
    <source>
        <strain evidence="6">B2-22910</strain>
    </source>
</reference>
<sequence length="297" mass="31828">MFEDFRLKVFEEVASMENFTRAARNLGISQSAVSQCIAELEKKTGARLFSRSRNSVELTSAGRDLREYVRRILYLYESAAASLKAPAGSAASEVRVLVSGDVASCIWPYVMGPAADGGLCRFAVYTAFGDSCGEDADLKVTSVLHPGLQAGGECAGHSPLCAVARPSVRNITGTPVSLADMSCRLAVWTGPGGGKGRMQEYLSRMAGPGNVLRIVMYSDSADSVVSSVLSSDDLVGIVPMYAIYRQLADRKLVSLPVAGMSGDAAVYMEASSRFASSSLYRYVRQRISGFLELHGRM</sequence>